<dbReference type="SUPFAM" id="SSF51126">
    <property type="entry name" value="Pectin lyase-like"/>
    <property type="match status" value="2"/>
</dbReference>
<feature type="transmembrane region" description="Helical" evidence="1">
    <location>
        <begin position="2271"/>
        <end position="2293"/>
    </location>
</feature>
<evidence type="ECO:0008006" key="4">
    <source>
        <dbReference type="Google" id="ProtNLM"/>
    </source>
</evidence>
<keyword evidence="3" id="KW-1185">Reference proteome</keyword>
<dbReference type="OrthoDB" id="10035969at2759"/>
<dbReference type="PANTHER" id="PTHR11319:SF35">
    <property type="entry name" value="OUTER MEMBRANE PROTEIN PMPC-RELATED"/>
    <property type="match status" value="1"/>
</dbReference>
<feature type="transmembrane region" description="Helical" evidence="1">
    <location>
        <begin position="2541"/>
        <end position="2567"/>
    </location>
</feature>
<feature type="transmembrane region" description="Helical" evidence="1">
    <location>
        <begin position="2305"/>
        <end position="2323"/>
    </location>
</feature>
<proteinExistence type="predicted"/>
<keyword evidence="1" id="KW-1133">Transmembrane helix</keyword>
<name>A0A078B1F3_STYLE</name>
<dbReference type="EMBL" id="CCKQ01016511">
    <property type="protein sequence ID" value="CDW88390.1"/>
    <property type="molecule type" value="Genomic_DNA"/>
</dbReference>
<evidence type="ECO:0000256" key="1">
    <source>
        <dbReference type="SAM" id="Phobius"/>
    </source>
</evidence>
<sequence>MYLAAVFRNQLLHNQQLRISISNQVFEQKLAQRTHYILKNQEGYIALFEDNINSFRNFSIEWLSRPKNSVIKNILYEFNSMIELNQWGAHVHIENTTFDRISNCGSILRNTNGTYRPEDFNLISSLATIDIQNQILTNNIKLLLEQQQHADKSLALSRPYSCTSADINGSIQCFKVNFINNTFKNFNYMKEQISQPALVNPMQKMQYWGQVLTLNDFDGQVVIQDNIFDNNTIQYKTCEVSKTLSLAKEQEEMTNFQIILNRKTNNRFYNNTSVKALIRLDNCHRLHPVIIYNNTFENNGGYFGATTMFVRARARPNTTLNNIEPSNEASIQCGGYFFYSNIYKLNMGCPQYHTPVFEFNCVNHNSTVALNDDSSFQTFTSDQSILENYKNQTNQYNRIMNFSNQIQIIIGQSVLSLNTSKTEFYDNHYTENYASGQAGIVNFRGLQNLESINERYIRNGDSHSNLLNAYSHLLRPDTSSSIQTLLVSLNTLKSTILYDSGFNPIFINLTISGGFKLTQQKNRAFAMHLYFSNSRGQLHLMNMTLKNFEILAINQSGAVTPLDQSSIKTSQSLIEFSSSYFSRYNIEGLRISNITLKGDSLSSSDSTLNPQIIPSDSGQTELISSSDLSLIFQIPTIIILKNLQILNLTCQFCNNFLFQFASTNLSINNASVQNYNNLFTSRVPRESNFRSGLIGFYHAPDSTQTLSNNNLTLISDSNFTDAHNSIMRIYHLGQDKMINYKIFNSTFIRINTVENTGGVFYVQNINPLVSTYNFWIDSCIFQYVKFKYLTTESTGSSGGIAYLSEAIGLYVSKTQVIKVLQESSGHVFYFNLLKTTQTVVISIEDSNISSDCYQCMKGQFTPQNYGMIYALSTTANFLVLSSRNNYTSNGIKFTNFGGIYFVQSFIFFSNFFENGSTYSNIGAVQGGILQCGLCSQIEFQNSKVYNISSSRGGFIVQANSETNTTFNAKANIISSQFYNVSGLGGLVYAVNNILEGIISQANYEYNITNCTFSTFVSSIGGMLISQASSLLIKNVTYLLNLPDSCQGCFIIVVGGNYTVIIEDSKFMGQGQQGQFNLMYFYDTTRIPTNIVYLKGNNYFGNINSTHPTLGSLISFEAYSLVSLPGRTTIENVQSSIGALQFSWSNMSLRNTTFNNMYSIGQSAVFYLKDTTDSTINVSNCSFSHIYAENSGIIYSGATCTTATTPVTFTNSTFYKVRSRSLSAFGYINSATCKYQFYNLGLDQLGASNRSNQSISNVFTIIEVDSIDFANITVNNLNSMTPIMTNLIYSTSQTATITIMNSNIYCQDDYDYQQNNYYAIFNLNNGASNKSNQSMSNVFTIIEVDSFDFANITVNNLNSMTPIMTNLIYSTSQTATIAIMNSIIYCQDDYDYQQSYYYAIFNVNNGKSLKSYNNKFKNCYKGEHGVFLITKLKQFEDSNSTYENIDGGIGAIYFIQGYFSSTTSVSIKDCVYQNNNASSGLIYLADNLNVQIYNLTFINNTAAIGGVFYLNQLQRSNLELIVQINNTIFQNNTAQFNGGVFMTSHSKLNLTIFNSSFRSSYASQGGAFFNSDIQQLVVDNCSFIDQYADYGVIINSESKNSLLIFKNSKFDGNIQSGWPQVTQIFRGTKYKYQSAFNIQGSNVIIRGSYNTYSNFQQSQKGGIYCIYSATLYEFKSTFQNNFAVIGGVIYSLSGKIYSSYNTYTNNSAIEGGVSYLDSDSYYSAYEDTYQLNSAIACGVQCALTGSQLLIDASRFYNNSGQQDAVLTLTRPSNSNLRLASDYALNFGSFIYISFGAIIDINNATFDNGVANDGGALYLNGLSTLTIFNSIFRNNLALQTGGAIFLSQYKDFTLKNATFQTNKAYKDGASISAYNSAKYKTTFNNVTFRGDSNTTTIRFEEIQAYLTNFYIWDNLLDVYAGAGIRCINCYDFQLSDCLLYNMRATYGGAIYFSAYDISANLNNIYQIQRCNFSNNAANLGGAIYAEDVKRISIVDSNFTKNAAINSSSLPLAGFGGAVFHYCTISTTCISYNMANLVFNLNNAQNSGGCVKWNLLQPTISNLSYTSNFANLYGKNIASFPIKLQQQGTNASSQVSSYLQLPSQQSGGVIPTIYLVFIDHYDQVVSSHQGQIVQLSVSQIQDSEYTVYFEGSQSFFSYNGIVAIRDLTLVGEPGKSYNVYYVQVLAHFNLKNRLNLEAVSNVRPKPGYWRKNNKTSVFIKCYNEDACLGMIQNQELTGECQESYRGVLCADCEYGYGQAGYYNCTECPDNIQNILRIVFILITTVFLLGLFIRLTMRTSIENLNPISIYLKLLLNHVQLIALTQSFELLWPSWIQKYFEISTPVFQATQQIFSVDCMLNIRKEDSYEKSCDNIDGEQRLHSFLESTCYEGPHYFWSIYVAMPSIIFWGLGIPLIAFIILRRNSSKIENKEIQERYGFLYKGYTIKFYYWEIIVLYRKALIAIIATVLSKLGAITQAMLGLIVIGSSAAVNLKTEPFYQSPLNRLESLSLLSSLIAIYSGIFFISDKSEVSQTSESTKNQVELNSQTYILFFILILGSNLVFITYWCYMVFFEIKLYLLLKYEKLYVFFCAFQNSDNYYKNKEVALQQVMSDKNKIEILKKLDKVKQRLMAKSFFISDQDLKQLLEHLSLTKIEKNMEHSKALEAKYLEDKFNRRKSHKVDTYLSSMPVTPKMEIALKISDQFTFEKLRRESAIKKDEDKNTGGIFSTKNINTDRRTSIKSNTRSQKNQTFTKALFGSVSVSTAFKKSKEVKELRVSSTTSEDEKEKTLKNEDMVRTFRDASLDQSLIKNSNRTNDGDDSIDYDMSSKRGFIAPKSKKTYRSRKTREIEKQKGNTIIKARHKKASKFEVQDGFKINKDDSELNFEQAQLEFDELHKSQVFKVKTSKRVGEKAKPKIITETMKISIKKL</sequence>
<feature type="transmembrane region" description="Helical" evidence="1">
    <location>
        <begin position="2390"/>
        <end position="2416"/>
    </location>
</feature>
<dbReference type="SMART" id="SM00710">
    <property type="entry name" value="PbH1"/>
    <property type="match status" value="13"/>
</dbReference>
<keyword evidence="1" id="KW-0812">Transmembrane</keyword>
<dbReference type="Proteomes" id="UP000039865">
    <property type="component" value="Unassembled WGS sequence"/>
</dbReference>
<protein>
    <recommendedName>
        <fullName evidence="4">Transmembrane protein</fullName>
    </recommendedName>
</protein>
<dbReference type="InParanoid" id="A0A078B1F3"/>
<gene>
    <name evidence="2" type="primary">Contig10772.g11531</name>
    <name evidence="2" type="ORF">STYLEM_17511</name>
</gene>
<dbReference type="InterPro" id="IPR006626">
    <property type="entry name" value="PbH1"/>
</dbReference>
<reference evidence="2 3" key="1">
    <citation type="submission" date="2014-06" db="EMBL/GenBank/DDBJ databases">
        <authorList>
            <person name="Swart Estienne"/>
        </authorList>
    </citation>
    <scope>NUCLEOTIDE SEQUENCE [LARGE SCALE GENOMIC DNA]</scope>
    <source>
        <strain evidence="2 3">130c</strain>
    </source>
</reference>
<organism evidence="2 3">
    <name type="scientific">Stylonychia lemnae</name>
    <name type="common">Ciliate</name>
    <dbReference type="NCBI Taxonomy" id="5949"/>
    <lineage>
        <taxon>Eukaryota</taxon>
        <taxon>Sar</taxon>
        <taxon>Alveolata</taxon>
        <taxon>Ciliophora</taxon>
        <taxon>Intramacronucleata</taxon>
        <taxon>Spirotrichea</taxon>
        <taxon>Stichotrichia</taxon>
        <taxon>Sporadotrichida</taxon>
        <taxon>Oxytrichidae</taxon>
        <taxon>Stylonychinae</taxon>
        <taxon>Stylonychia</taxon>
    </lineage>
</organism>
<keyword evidence="1" id="KW-0472">Membrane</keyword>
<evidence type="ECO:0000313" key="3">
    <source>
        <dbReference type="Proteomes" id="UP000039865"/>
    </source>
</evidence>
<feature type="transmembrane region" description="Helical" evidence="1">
    <location>
        <begin position="2470"/>
        <end position="2489"/>
    </location>
</feature>
<evidence type="ECO:0000313" key="2">
    <source>
        <dbReference type="EMBL" id="CDW88390.1"/>
    </source>
</evidence>
<dbReference type="PANTHER" id="PTHR11319">
    <property type="entry name" value="G PROTEIN-COUPLED RECEPTOR-RELATED"/>
    <property type="match status" value="1"/>
</dbReference>
<dbReference type="InterPro" id="IPR011050">
    <property type="entry name" value="Pectin_lyase_fold/virulence"/>
</dbReference>
<accession>A0A078B1F3</accession>
<feature type="transmembrane region" description="Helical" evidence="1">
    <location>
        <begin position="2443"/>
        <end position="2464"/>
    </location>
</feature>